<dbReference type="Pfam" id="PF00823">
    <property type="entry name" value="PPE"/>
    <property type="match status" value="1"/>
</dbReference>
<evidence type="ECO:0000259" key="4">
    <source>
        <dbReference type="Pfam" id="PF09851"/>
    </source>
</evidence>
<dbReference type="Gene3D" id="1.20.1260.20">
    <property type="entry name" value="PPE superfamily"/>
    <property type="match status" value="1"/>
</dbReference>
<proteinExistence type="inferred from homology"/>
<feature type="domain" description="PPE family C-terminal" evidence="5">
    <location>
        <begin position="315"/>
        <end position="388"/>
    </location>
</feature>
<protein>
    <submittedName>
        <fullName evidence="6">Putative PPE family protein PPE29</fullName>
    </submittedName>
</protein>
<dbReference type="InterPro" id="IPR018649">
    <property type="entry name" value="SHOCT"/>
</dbReference>
<feature type="region of interest" description="Disordered" evidence="2">
    <location>
        <begin position="387"/>
        <end position="412"/>
    </location>
</feature>
<organism evidence="6">
    <name type="scientific">Mycobacterium kansasii</name>
    <dbReference type="NCBI Taxonomy" id="1768"/>
    <lineage>
        <taxon>Bacteria</taxon>
        <taxon>Bacillati</taxon>
        <taxon>Actinomycetota</taxon>
        <taxon>Actinomycetes</taxon>
        <taxon>Mycobacteriales</taxon>
        <taxon>Mycobacteriaceae</taxon>
        <taxon>Mycobacterium</taxon>
    </lineage>
</organism>
<dbReference type="EMBL" id="LR589281">
    <property type="protein sequence ID" value="VTO99506.1"/>
    <property type="molecule type" value="Genomic_DNA"/>
</dbReference>
<dbReference type="GeneID" id="29699906"/>
<dbReference type="InterPro" id="IPR022171">
    <property type="entry name" value="PPE_C"/>
</dbReference>
<gene>
    <name evidence="6" type="ORF">BIN_B_01973</name>
</gene>
<dbReference type="AlphaFoldDB" id="A0A653EPR1"/>
<evidence type="ECO:0000256" key="2">
    <source>
        <dbReference type="SAM" id="MobiDB-lite"/>
    </source>
</evidence>
<dbReference type="FunFam" id="1.20.1260.20:FF:000001">
    <property type="entry name" value="PPE family protein PPE41"/>
    <property type="match status" value="1"/>
</dbReference>
<dbReference type="InterPro" id="IPR038332">
    <property type="entry name" value="PPE_sf"/>
</dbReference>
<evidence type="ECO:0000313" key="6">
    <source>
        <dbReference type="EMBL" id="VTO99506.1"/>
    </source>
</evidence>
<name>A0A653EPR1_MYCKA</name>
<evidence type="ECO:0000256" key="1">
    <source>
        <dbReference type="ARBA" id="ARBA00010652"/>
    </source>
</evidence>
<evidence type="ECO:0000259" key="3">
    <source>
        <dbReference type="Pfam" id="PF00823"/>
    </source>
</evidence>
<dbReference type="RefSeq" id="WP_023372649.1">
    <property type="nucleotide sequence ID" value="NZ_BLYZ01000001.1"/>
</dbReference>
<dbReference type="PANTHER" id="PTHR46766">
    <property type="entry name" value="GLUTAMINE-RICH PROTEIN 2"/>
    <property type="match status" value="1"/>
</dbReference>
<comment type="similarity">
    <text evidence="1">Belongs to the mycobacterial PPE family.</text>
</comment>
<dbReference type="InterPro" id="IPR000030">
    <property type="entry name" value="PPE_dom"/>
</dbReference>
<evidence type="ECO:0000259" key="5">
    <source>
        <dbReference type="Pfam" id="PF12484"/>
    </source>
</evidence>
<dbReference type="PANTHER" id="PTHR46766:SF1">
    <property type="entry name" value="GLUTAMINE-RICH PROTEIN 2"/>
    <property type="match status" value="1"/>
</dbReference>
<accession>A0A653EPR1</accession>
<reference evidence="6" key="1">
    <citation type="submission" date="2019-05" db="EMBL/GenBank/DDBJ databases">
        <authorList>
            <person name="Naeem R."/>
            <person name="Antony C."/>
            <person name="Guan Q."/>
        </authorList>
    </citation>
    <scope>NUCLEOTIDE SEQUENCE</scope>
    <source>
        <strain evidence="6">3</strain>
    </source>
</reference>
<dbReference type="Pfam" id="PF09851">
    <property type="entry name" value="SHOCT"/>
    <property type="match status" value="1"/>
</dbReference>
<dbReference type="Pfam" id="PF12484">
    <property type="entry name" value="PPE-SVP"/>
    <property type="match status" value="1"/>
</dbReference>
<sequence length="445" mass="43453">MEFAMLPPEVNSGRMYAGPGPGPMLAAAAAWDGLASDLDSAADACQSVVSQLTSGWLGPASTSMATAASGYLAWLRTSAGQAEQTARQAMAAATAYEEAFATTVPPSVIAANRAQLAALMATNLLGQNTPAIAATEADYAEMWAQDAAAMYGYASSSAAAAALTPFTPPGPATNPGGVAGQAAAVADAAATASGSTTQTAAVPISAVPQALQSLASPAASTAGLPQTLLGATSIPAVGAVSSLAAPAATADPALTVALIGLGVDLFGAFIIDSAGSFGIDSAGSFGIDSAGIGIALQAAEIETKGVFPGLGMPTAAGMGQAVPVGSLSVPPAWATAAPAYRPVALALPASAAGLATNVAAGSSAGLFGDMALAGMAGRALGSTAGLRRRDRGALSADEPAEPRERATEGPITGIAAELRELAGLRDSGILTDEEFAQQKQRLLGR</sequence>
<dbReference type="GO" id="GO:0052572">
    <property type="term" value="P:response to host immune response"/>
    <property type="evidence" value="ECO:0007669"/>
    <property type="project" value="TreeGrafter"/>
</dbReference>
<feature type="domain" description="PPE" evidence="3">
    <location>
        <begin position="3"/>
        <end position="164"/>
    </location>
</feature>
<dbReference type="SUPFAM" id="SSF140459">
    <property type="entry name" value="PE/PPE dimer-like"/>
    <property type="match status" value="1"/>
</dbReference>
<feature type="domain" description="SHOCT" evidence="4">
    <location>
        <begin position="416"/>
        <end position="443"/>
    </location>
</feature>